<dbReference type="HOGENOM" id="CLU_010543_0_3_1"/>
<dbReference type="InterPro" id="IPR002016">
    <property type="entry name" value="Haem_peroxidase"/>
</dbReference>
<evidence type="ECO:0000256" key="1">
    <source>
        <dbReference type="ARBA" id="ARBA00000189"/>
    </source>
</evidence>
<feature type="binding site" description="axial binding residue" evidence="14">
    <location>
        <position position="195"/>
    </location>
    <ligand>
        <name>heme b</name>
        <dbReference type="ChEBI" id="CHEBI:60344"/>
    </ligand>
    <ligandPart>
        <name>Fe</name>
        <dbReference type="ChEBI" id="CHEBI:18248"/>
    </ligandPart>
</feature>
<comment type="similarity">
    <text evidence="17">Belongs to the peroxidase family. Classical plant (class III) peroxidase subfamily.</text>
</comment>
<feature type="disulfide bond" evidence="16">
    <location>
        <begin position="125"/>
        <end position="327"/>
    </location>
</feature>
<evidence type="ECO:0000256" key="7">
    <source>
        <dbReference type="ARBA" id="ARBA00023002"/>
    </source>
</evidence>
<dbReference type="Gramene" id="PNT67612">
    <property type="protein sequence ID" value="PNT67612"/>
    <property type="gene ID" value="BRADI_3g29500v3"/>
</dbReference>
<keyword evidence="17" id="KW-0964">Secreted</keyword>
<dbReference type="PRINTS" id="PR00458">
    <property type="entry name" value="PEROXIDASE"/>
</dbReference>
<feature type="chain" id="PRO_5005135057" description="Peroxidase" evidence="17">
    <location>
        <begin position="27"/>
        <end position="331"/>
    </location>
</feature>
<dbReference type="OrthoDB" id="2113341at2759"/>
<sequence length="331" mass="35253">MTNERLRFLALLLASIAADLSLMATAQLRPDHYAGVCPDLESIVRGAVSRSMAHSPVAAPATLRLFFHDCAVRGCDASILLTRPDGGDEWRSPDGLTLKPEGFDTVMHAKDAVDGDPRCRHKVSCADVLALAARDAVYLSGGPNYEVELGRYDGTASTESSVTVPHGDFDLDRLNAFFSGLGLSQTDMIALSGAHTIGAAACNFFEYRVAVGNETAGDPAAAGMDAGFAARLRGACAGATNNRSGGFAFLDGATPTRFDNAYYENLRRGRGVLGSDQALHDDARSRGKVELYAGDEDAFFDDFAAAMMRLGRVGVRMAGNGEIRRDCRFPN</sequence>
<dbReference type="Proteomes" id="UP000008810">
    <property type="component" value="Chromosome 3"/>
</dbReference>
<dbReference type="STRING" id="15368.I1I4X9"/>
<dbReference type="RefSeq" id="XP_003571918.1">
    <property type="nucleotide sequence ID" value="XM_003571870.1"/>
</dbReference>
<evidence type="ECO:0000256" key="16">
    <source>
        <dbReference type="PIRSR" id="PIRSR600823-5"/>
    </source>
</evidence>
<feature type="binding site" evidence="14">
    <location>
        <position position="78"/>
    </location>
    <ligand>
        <name>Ca(2+)</name>
        <dbReference type="ChEBI" id="CHEBI:29108"/>
        <label>1</label>
    </ligand>
</feature>
<comment type="cofactor">
    <cofactor evidence="14 17">
        <name>heme b</name>
        <dbReference type="ChEBI" id="CHEBI:60344"/>
    </cofactor>
    <text evidence="14 17">Binds 1 heme b (iron(II)-protoporphyrin IX) group per subunit.</text>
</comment>
<reference evidence="19" key="2">
    <citation type="submission" date="2017-06" db="EMBL/GenBank/DDBJ databases">
        <title>WGS assembly of Brachypodium distachyon.</title>
        <authorList>
            <consortium name="The International Brachypodium Initiative"/>
            <person name="Lucas S."/>
            <person name="Harmon-Smith M."/>
            <person name="Lail K."/>
            <person name="Tice H."/>
            <person name="Grimwood J."/>
            <person name="Bruce D."/>
            <person name="Barry K."/>
            <person name="Shu S."/>
            <person name="Lindquist E."/>
            <person name="Wang M."/>
            <person name="Pitluck S."/>
            <person name="Vogel J.P."/>
            <person name="Garvin D.F."/>
            <person name="Mockler T.C."/>
            <person name="Schmutz J."/>
            <person name="Rokhsar D."/>
            <person name="Bevan M.W."/>
        </authorList>
    </citation>
    <scope>NUCLEOTIDE SEQUENCE</scope>
    <source>
        <strain evidence="19">Bd21</strain>
    </source>
</reference>
<dbReference type="InterPro" id="IPR033905">
    <property type="entry name" value="Secretory_peroxidase"/>
</dbReference>
<accession>I1I4X9</accession>
<feature type="binding site" evidence="14">
    <location>
        <position position="259"/>
    </location>
    <ligand>
        <name>Ca(2+)</name>
        <dbReference type="ChEBI" id="CHEBI:29108"/>
        <label>2</label>
    </ligand>
</feature>
<evidence type="ECO:0000256" key="14">
    <source>
        <dbReference type="PIRSR" id="PIRSR600823-3"/>
    </source>
</evidence>
<dbReference type="PROSITE" id="PS00436">
    <property type="entry name" value="PEROXIDASE_2"/>
    <property type="match status" value="1"/>
</dbReference>
<dbReference type="PROSITE" id="PS00435">
    <property type="entry name" value="PEROXIDASE_1"/>
    <property type="match status" value="1"/>
</dbReference>
<feature type="binding site" evidence="14">
    <location>
        <position position="74"/>
    </location>
    <ligand>
        <name>Ca(2+)</name>
        <dbReference type="ChEBI" id="CHEBI:29108"/>
        <label>1</label>
    </ligand>
</feature>
<comment type="cofactor">
    <cofactor evidence="14 17">
        <name>Ca(2+)</name>
        <dbReference type="ChEBI" id="CHEBI:29108"/>
    </cofactor>
    <text evidence="14 17">Binds 2 calcium ions per subunit.</text>
</comment>
<dbReference type="GO" id="GO:0140825">
    <property type="term" value="F:lactoperoxidase activity"/>
    <property type="evidence" value="ECO:0007669"/>
    <property type="project" value="UniProtKB-EC"/>
</dbReference>
<name>I1I4X9_BRADI</name>
<feature type="domain" description="Plant heme peroxidase family profile" evidence="18">
    <location>
        <begin position="27"/>
        <end position="331"/>
    </location>
</feature>
<feature type="disulfide bond" evidence="16">
    <location>
        <begin position="202"/>
        <end position="236"/>
    </location>
</feature>
<reference evidence="20" key="3">
    <citation type="submission" date="2018-08" db="UniProtKB">
        <authorList>
            <consortium name="EnsemblPlants"/>
        </authorList>
    </citation>
    <scope>IDENTIFICATION</scope>
    <source>
        <strain evidence="20">cv. Bd21</strain>
    </source>
</reference>
<dbReference type="eggNOG" id="ENOG502QUMM">
    <property type="taxonomic scope" value="Eukaryota"/>
</dbReference>
<dbReference type="GO" id="GO:0005576">
    <property type="term" value="C:extracellular region"/>
    <property type="evidence" value="ECO:0007669"/>
    <property type="project" value="UniProtKB-SubCell"/>
</dbReference>
<dbReference type="PANTHER" id="PTHR31517:SF50">
    <property type="entry name" value="PEROXIDASE"/>
    <property type="match status" value="1"/>
</dbReference>
<dbReference type="FunFam" id="1.10.420.10:FF:000001">
    <property type="entry name" value="Peroxidase"/>
    <property type="match status" value="1"/>
</dbReference>
<dbReference type="GO" id="GO:0006979">
    <property type="term" value="P:response to oxidative stress"/>
    <property type="evidence" value="ECO:0007669"/>
    <property type="project" value="UniProtKB-UniRule"/>
</dbReference>
<feature type="site" description="Transition state stabilizer" evidence="15">
    <location>
        <position position="64"/>
    </location>
</feature>
<feature type="binding site" evidence="14">
    <location>
        <position position="251"/>
    </location>
    <ligand>
        <name>Ca(2+)</name>
        <dbReference type="ChEBI" id="CHEBI:29108"/>
        <label>2</label>
    </ligand>
</feature>
<dbReference type="InterPro" id="IPR019793">
    <property type="entry name" value="Peroxidases_heam-ligand_BS"/>
</dbReference>
<evidence type="ECO:0000313" key="20">
    <source>
        <dbReference type="EnsemblPlants" id="PNT67612"/>
    </source>
</evidence>
<keyword evidence="10" id="KW-0873">Pyrrolidone carboxylic acid</keyword>
<gene>
    <name evidence="20" type="primary">LOC100842764</name>
    <name evidence="19" type="ORF">BRADI_3g29500v3</name>
</gene>
<dbReference type="KEGG" id="bdi:100842764"/>
<keyword evidence="8 14" id="KW-0408">Iron</keyword>
<dbReference type="CDD" id="cd00693">
    <property type="entry name" value="secretory_peroxidase"/>
    <property type="match status" value="1"/>
</dbReference>
<evidence type="ECO:0000256" key="13">
    <source>
        <dbReference type="PIRSR" id="PIRSR600823-2"/>
    </source>
</evidence>
<dbReference type="InterPro" id="IPR000823">
    <property type="entry name" value="Peroxidase_pln"/>
</dbReference>
<dbReference type="GO" id="GO:0020037">
    <property type="term" value="F:heme binding"/>
    <property type="evidence" value="ECO:0007669"/>
    <property type="project" value="UniProtKB-UniRule"/>
</dbReference>
<comment type="function">
    <text evidence="17">Removal of H(2)O(2), oxidation of toxic reductants, biosynthesis and degradation of lignin, suberization, auxin catabolism, response to environmental stresses such as wounding, pathogen attack and oxidative stress.</text>
</comment>
<comment type="catalytic activity">
    <reaction evidence="1 17">
        <text>2 a phenolic donor + H2O2 = 2 a phenolic radical donor + 2 H2O</text>
        <dbReference type="Rhea" id="RHEA:56136"/>
        <dbReference type="ChEBI" id="CHEBI:15377"/>
        <dbReference type="ChEBI" id="CHEBI:16240"/>
        <dbReference type="ChEBI" id="CHEBI:139520"/>
        <dbReference type="ChEBI" id="CHEBI:139521"/>
        <dbReference type="EC" id="1.11.1.7"/>
    </reaction>
</comment>
<feature type="signal peptide" evidence="17">
    <location>
        <begin position="1"/>
        <end position="26"/>
    </location>
</feature>
<reference evidence="19 20" key="1">
    <citation type="journal article" date="2010" name="Nature">
        <title>Genome sequencing and analysis of the model grass Brachypodium distachyon.</title>
        <authorList>
            <consortium name="International Brachypodium Initiative"/>
        </authorList>
    </citation>
    <scope>NUCLEOTIDE SEQUENCE [LARGE SCALE GENOMIC DNA]</scope>
    <source>
        <strain evidence="19 20">Bd21</strain>
    </source>
</reference>
<feature type="binding site" evidence="13">
    <location>
        <position position="165"/>
    </location>
    <ligand>
        <name>substrate</name>
    </ligand>
</feature>
<keyword evidence="11 17" id="KW-0376">Hydrogen peroxide</keyword>
<keyword evidence="21" id="KW-1185">Reference proteome</keyword>
<evidence type="ECO:0000256" key="9">
    <source>
        <dbReference type="ARBA" id="ARBA00023157"/>
    </source>
</evidence>
<feature type="binding site" evidence="14">
    <location>
        <position position="76"/>
    </location>
    <ligand>
        <name>Ca(2+)</name>
        <dbReference type="ChEBI" id="CHEBI:29108"/>
        <label>1</label>
    </ligand>
</feature>
<comment type="similarity">
    <text evidence="2">Belongs to the peroxidase family. Ascorbate peroxidase subfamily.</text>
</comment>
<comment type="subcellular location">
    <subcellularLocation>
        <location evidence="17">Secreted</location>
    </subcellularLocation>
</comment>
<feature type="binding site" evidence="14">
    <location>
        <position position="89"/>
    </location>
    <ligand>
        <name>Ca(2+)</name>
        <dbReference type="ChEBI" id="CHEBI:29108"/>
        <label>1</label>
    </ligand>
</feature>
<keyword evidence="7 17" id="KW-0560">Oxidoreductase</keyword>
<feature type="binding site" evidence="14">
    <location>
        <position position="72"/>
    </location>
    <ligand>
        <name>Ca(2+)</name>
        <dbReference type="ChEBI" id="CHEBI:29108"/>
        <label>1</label>
    </ligand>
</feature>
<evidence type="ECO:0000313" key="21">
    <source>
        <dbReference type="Proteomes" id="UP000008810"/>
    </source>
</evidence>
<dbReference type="GeneID" id="100842764"/>
<evidence type="ECO:0000313" key="19">
    <source>
        <dbReference type="EMBL" id="PNT67612.1"/>
    </source>
</evidence>
<dbReference type="Pfam" id="PF00141">
    <property type="entry name" value="peroxidase"/>
    <property type="match status" value="1"/>
</dbReference>
<dbReference type="GO" id="GO:0042744">
    <property type="term" value="P:hydrogen peroxide catabolic process"/>
    <property type="evidence" value="ECO:0007669"/>
    <property type="project" value="UniProtKB-KW"/>
</dbReference>
<dbReference type="InterPro" id="IPR019794">
    <property type="entry name" value="Peroxidases_AS"/>
</dbReference>
<feature type="binding site" evidence="14">
    <location>
        <position position="69"/>
    </location>
    <ligand>
        <name>Ca(2+)</name>
        <dbReference type="ChEBI" id="CHEBI:29108"/>
        <label>1</label>
    </ligand>
</feature>
<feature type="binding site" evidence="14">
    <location>
        <position position="254"/>
    </location>
    <ligand>
        <name>Ca(2+)</name>
        <dbReference type="ChEBI" id="CHEBI:29108"/>
        <label>2</label>
    </ligand>
</feature>
<organism evidence="20">
    <name type="scientific">Brachypodium distachyon</name>
    <name type="common">Purple false brome</name>
    <name type="synonym">Trachynia distachya</name>
    <dbReference type="NCBI Taxonomy" id="15368"/>
    <lineage>
        <taxon>Eukaryota</taxon>
        <taxon>Viridiplantae</taxon>
        <taxon>Streptophyta</taxon>
        <taxon>Embryophyta</taxon>
        <taxon>Tracheophyta</taxon>
        <taxon>Spermatophyta</taxon>
        <taxon>Magnoliopsida</taxon>
        <taxon>Liliopsida</taxon>
        <taxon>Poales</taxon>
        <taxon>Poaceae</taxon>
        <taxon>BOP clade</taxon>
        <taxon>Pooideae</taxon>
        <taxon>Stipodae</taxon>
        <taxon>Brachypodieae</taxon>
        <taxon>Brachypodium</taxon>
    </lineage>
</organism>
<evidence type="ECO:0000256" key="2">
    <source>
        <dbReference type="ARBA" id="ARBA00006873"/>
    </source>
</evidence>
<feature type="active site" description="Proton acceptor" evidence="12">
    <location>
        <position position="68"/>
    </location>
</feature>
<protein>
    <recommendedName>
        <fullName evidence="17">Peroxidase</fullName>
        <ecNumber evidence="17">1.11.1.7</ecNumber>
    </recommendedName>
</protein>
<keyword evidence="4 17" id="KW-0349">Heme</keyword>
<keyword evidence="3 17" id="KW-0575">Peroxidase</keyword>
<dbReference type="PROSITE" id="PS50873">
    <property type="entry name" value="PEROXIDASE_4"/>
    <property type="match status" value="1"/>
</dbReference>
<proteinExistence type="inferred from homology"/>
<feature type="disulfide bond" evidence="16">
    <location>
        <begin position="37"/>
        <end position="119"/>
    </location>
</feature>
<feature type="binding site" evidence="14">
    <location>
        <position position="196"/>
    </location>
    <ligand>
        <name>Ca(2+)</name>
        <dbReference type="ChEBI" id="CHEBI:29108"/>
        <label>2</label>
    </ligand>
</feature>
<evidence type="ECO:0000256" key="12">
    <source>
        <dbReference type="PIRSR" id="PIRSR600823-1"/>
    </source>
</evidence>
<dbReference type="Gene3D" id="1.10.420.10">
    <property type="entry name" value="Peroxidase, domain 2"/>
    <property type="match status" value="1"/>
</dbReference>
<evidence type="ECO:0000256" key="4">
    <source>
        <dbReference type="ARBA" id="ARBA00022617"/>
    </source>
</evidence>
<dbReference type="AlphaFoldDB" id="I1I4X9"/>
<dbReference type="PRINTS" id="PR00461">
    <property type="entry name" value="PLPEROXIDASE"/>
</dbReference>
<evidence type="ECO:0000256" key="10">
    <source>
        <dbReference type="ARBA" id="ARBA00023283"/>
    </source>
</evidence>
<dbReference type="PANTHER" id="PTHR31517">
    <property type="match status" value="1"/>
</dbReference>
<evidence type="ECO:0000259" key="18">
    <source>
        <dbReference type="PROSITE" id="PS50873"/>
    </source>
</evidence>
<evidence type="ECO:0000256" key="6">
    <source>
        <dbReference type="ARBA" id="ARBA00022837"/>
    </source>
</evidence>
<evidence type="ECO:0000256" key="17">
    <source>
        <dbReference type="RuleBase" id="RU362060"/>
    </source>
</evidence>
<feature type="disulfide bond" evidence="16">
    <location>
        <begin position="70"/>
        <end position="75"/>
    </location>
</feature>
<dbReference type="InterPro" id="IPR010255">
    <property type="entry name" value="Haem_peroxidase_sf"/>
</dbReference>
<evidence type="ECO:0000256" key="11">
    <source>
        <dbReference type="ARBA" id="ARBA00023324"/>
    </source>
</evidence>
<keyword evidence="9 16" id="KW-1015">Disulfide bond</keyword>
<keyword evidence="5 14" id="KW-0479">Metal-binding</keyword>
<keyword evidence="17" id="KW-0732">Signal</keyword>
<dbReference type="OMA" id="VMIINPN"/>
<dbReference type="EMBL" id="CM000882">
    <property type="protein sequence ID" value="PNT67612.1"/>
    <property type="molecule type" value="Genomic_DNA"/>
</dbReference>
<dbReference type="EnsemblPlants" id="PNT67612">
    <property type="protein sequence ID" value="PNT67612"/>
    <property type="gene ID" value="BRADI_3g29500v3"/>
</dbReference>
<dbReference type="GO" id="GO:0046872">
    <property type="term" value="F:metal ion binding"/>
    <property type="evidence" value="ECO:0007669"/>
    <property type="project" value="UniProtKB-UniRule"/>
</dbReference>
<evidence type="ECO:0000256" key="3">
    <source>
        <dbReference type="ARBA" id="ARBA00022559"/>
    </source>
</evidence>
<evidence type="ECO:0000256" key="5">
    <source>
        <dbReference type="ARBA" id="ARBA00022723"/>
    </source>
</evidence>
<keyword evidence="6 14" id="KW-0106">Calcium</keyword>
<evidence type="ECO:0000256" key="8">
    <source>
        <dbReference type="ARBA" id="ARBA00023004"/>
    </source>
</evidence>
<evidence type="ECO:0000256" key="15">
    <source>
        <dbReference type="PIRSR" id="PIRSR600823-4"/>
    </source>
</evidence>
<dbReference type="EC" id="1.11.1.7" evidence="17"/>
<dbReference type="Gene3D" id="1.10.520.10">
    <property type="match status" value="1"/>
</dbReference>
<dbReference type="SUPFAM" id="SSF48113">
    <property type="entry name" value="Heme-dependent peroxidases"/>
    <property type="match status" value="1"/>
</dbReference>